<evidence type="ECO:0000256" key="6">
    <source>
        <dbReference type="HAMAP-Rule" id="MF_00198"/>
    </source>
</evidence>
<evidence type="ECO:0000256" key="5">
    <source>
        <dbReference type="ARBA" id="ARBA00048874"/>
    </source>
</evidence>
<dbReference type="STRING" id="743525.TSC_c18100"/>
<comment type="pathway">
    <text evidence="6">Amine and polyamine biosynthesis; spermidine biosynthesis; spermidine from putrescine: step 1/1.</text>
</comment>
<dbReference type="Pfam" id="PF17284">
    <property type="entry name" value="Spermine_synt_N"/>
    <property type="match status" value="1"/>
</dbReference>
<dbReference type="HAMAP" id="MF_00198">
    <property type="entry name" value="Spermidine_synth"/>
    <property type="match status" value="1"/>
</dbReference>
<name>E8PM05_THESS</name>
<dbReference type="InterPro" id="IPR035246">
    <property type="entry name" value="Spermidine_synt_N"/>
</dbReference>
<dbReference type="InterPro" id="IPR030374">
    <property type="entry name" value="PABS"/>
</dbReference>
<dbReference type="PROSITE" id="PS51006">
    <property type="entry name" value="PABS_2"/>
    <property type="match status" value="1"/>
</dbReference>
<evidence type="ECO:0000313" key="9">
    <source>
        <dbReference type="EMBL" id="ADW22424.1"/>
    </source>
</evidence>
<dbReference type="UniPathway" id="UPA00248">
    <property type="reaction ID" value="UER00314"/>
</dbReference>
<dbReference type="InterPro" id="IPR001045">
    <property type="entry name" value="Spermi_synthase"/>
</dbReference>
<dbReference type="PANTHER" id="PTHR43317">
    <property type="entry name" value="THERMOSPERMINE SYNTHASE ACAULIS5"/>
    <property type="match status" value="1"/>
</dbReference>
<dbReference type="NCBIfam" id="NF002010">
    <property type="entry name" value="PRK00811.1"/>
    <property type="match status" value="1"/>
</dbReference>
<evidence type="ECO:0000256" key="7">
    <source>
        <dbReference type="PROSITE-ProRule" id="PRU00354"/>
    </source>
</evidence>
<keyword evidence="3 6" id="KW-0808">Transferase</keyword>
<reference evidence="10" key="1">
    <citation type="submission" date="2010-03" db="EMBL/GenBank/DDBJ databases">
        <title>The genome sequence of Thermus scotoductus SA-01.</title>
        <authorList>
            <person name="Gounder K."/>
            <person name="Liesegang H."/>
            <person name="Brzuszkiewicz E."/>
            <person name="Wollherr A."/>
            <person name="Daniel R."/>
            <person name="Gottschalk G."/>
            <person name="van Heerden E."/>
            <person name="Litthauer D."/>
        </authorList>
    </citation>
    <scope>NUCLEOTIDE SEQUENCE [LARGE SCALE GENOMIC DNA]</scope>
    <source>
        <strain evidence="10">ATCC 700910 / SA-01</strain>
    </source>
</reference>
<dbReference type="InterPro" id="IPR037163">
    <property type="entry name" value="Spermidine_synt_N_sf"/>
</dbReference>
<dbReference type="HOGENOM" id="CLU_048199_0_1_0"/>
<comment type="catalytic activity">
    <reaction evidence="5">
        <text>S-adenosyl 3-(methylsulfanyl)propylamine + spermidine = thermospermine + S-methyl-5'-thioadenosine + H(+)</text>
        <dbReference type="Rhea" id="RHEA:30515"/>
        <dbReference type="ChEBI" id="CHEBI:15378"/>
        <dbReference type="ChEBI" id="CHEBI:17509"/>
        <dbReference type="ChEBI" id="CHEBI:57443"/>
        <dbReference type="ChEBI" id="CHEBI:57834"/>
        <dbReference type="ChEBI" id="CHEBI:59903"/>
        <dbReference type="EC" id="2.5.1.79"/>
    </reaction>
</comment>
<feature type="active site" description="Proton acceptor" evidence="6 7">
    <location>
        <position position="161"/>
    </location>
</feature>
<dbReference type="GO" id="GO:0008295">
    <property type="term" value="P:spermidine biosynthetic process"/>
    <property type="evidence" value="ECO:0007669"/>
    <property type="project" value="UniProtKB-UniRule"/>
</dbReference>
<dbReference type="PANTHER" id="PTHR43317:SF1">
    <property type="entry name" value="THERMOSPERMINE SYNTHASE ACAULIS5"/>
    <property type="match status" value="1"/>
</dbReference>
<dbReference type="Gene3D" id="3.40.50.150">
    <property type="entry name" value="Vaccinia Virus protein VP39"/>
    <property type="match status" value="1"/>
</dbReference>
<dbReference type="SUPFAM" id="SSF53335">
    <property type="entry name" value="S-adenosyl-L-methionine-dependent methyltransferases"/>
    <property type="match status" value="1"/>
</dbReference>
<evidence type="ECO:0000259" key="8">
    <source>
        <dbReference type="PROSITE" id="PS51006"/>
    </source>
</evidence>
<dbReference type="InterPro" id="IPR030373">
    <property type="entry name" value="PABS_CS"/>
</dbReference>
<comment type="catalytic activity">
    <reaction evidence="6">
        <text>S-adenosyl 3-(methylsulfanyl)propylamine + putrescine = S-methyl-5'-thioadenosine + spermidine + H(+)</text>
        <dbReference type="Rhea" id="RHEA:12721"/>
        <dbReference type="ChEBI" id="CHEBI:15378"/>
        <dbReference type="ChEBI" id="CHEBI:17509"/>
        <dbReference type="ChEBI" id="CHEBI:57443"/>
        <dbReference type="ChEBI" id="CHEBI:57834"/>
        <dbReference type="ChEBI" id="CHEBI:326268"/>
        <dbReference type="EC" id="2.5.1.16"/>
    </reaction>
</comment>
<accession>E8PM05</accession>
<gene>
    <name evidence="6 9" type="primary">speE</name>
    <name evidence="9" type="ordered locus">TSC_c18100</name>
</gene>
<dbReference type="InterPro" id="IPR029063">
    <property type="entry name" value="SAM-dependent_MTases_sf"/>
</dbReference>
<dbReference type="PROSITE" id="PS01330">
    <property type="entry name" value="PABS_1"/>
    <property type="match status" value="1"/>
</dbReference>
<comment type="function">
    <text evidence="6">Catalyzes the irreversible transfer of a propylamine group from the amino donor S-adenosylmethioninamine (decarboxy-AdoMet) to putrescine (1,4-diaminobutane) to yield spermidine.</text>
</comment>
<dbReference type="FunFam" id="3.40.50.150:FF:000088">
    <property type="entry name" value="Polyamine aminopropyltransferase"/>
    <property type="match status" value="1"/>
</dbReference>
<feature type="binding site" evidence="6">
    <location>
        <begin position="143"/>
        <end position="144"/>
    </location>
    <ligand>
        <name>S-methyl-5'-thioadenosine</name>
        <dbReference type="ChEBI" id="CHEBI:17509"/>
    </ligand>
</feature>
<dbReference type="GO" id="GO:0010487">
    <property type="term" value="F:thermospermine synthase activity"/>
    <property type="evidence" value="ECO:0007669"/>
    <property type="project" value="UniProtKB-EC"/>
</dbReference>
<feature type="binding site" evidence="6">
    <location>
        <position position="91"/>
    </location>
    <ligand>
        <name>spermidine</name>
        <dbReference type="ChEBI" id="CHEBI:57834"/>
    </ligand>
</feature>
<dbReference type="eggNOG" id="COG0421">
    <property type="taxonomic scope" value="Bacteria"/>
</dbReference>
<feature type="domain" description="PABS" evidence="8">
    <location>
        <begin position="7"/>
        <end position="244"/>
    </location>
</feature>
<dbReference type="EC" id="2.5.1.16" evidence="6"/>
<comment type="subunit">
    <text evidence="6">Homodimer or homotetramer.</text>
</comment>
<dbReference type="Gene3D" id="2.30.140.10">
    <property type="entry name" value="Spermidine synthase, tetramerisation domain"/>
    <property type="match status" value="1"/>
</dbReference>
<feature type="binding site" evidence="6">
    <location>
        <position position="111"/>
    </location>
    <ligand>
        <name>S-methyl-5'-thioadenosine</name>
        <dbReference type="ChEBI" id="CHEBI:17509"/>
    </ligand>
</feature>
<dbReference type="Proteomes" id="UP000008087">
    <property type="component" value="Chromosome"/>
</dbReference>
<evidence type="ECO:0000256" key="4">
    <source>
        <dbReference type="ARBA" id="ARBA00023115"/>
    </source>
</evidence>
<feature type="binding site" evidence="6">
    <location>
        <position position="36"/>
    </location>
    <ligand>
        <name>S-methyl-5'-thioadenosine</name>
        <dbReference type="ChEBI" id="CHEBI:17509"/>
    </ligand>
</feature>
<feature type="binding site" evidence="6">
    <location>
        <position position="171"/>
    </location>
    <ligand>
        <name>S-methyl-5'-thioadenosine</name>
        <dbReference type="ChEBI" id="CHEBI:17509"/>
    </ligand>
</feature>
<reference evidence="9 10" key="2">
    <citation type="journal article" date="2011" name="BMC Genomics">
        <title>Sequence of the hyperplastic genome of the naturally competent Thermus scotoductus SA-01.</title>
        <authorList>
            <person name="Gounder K."/>
            <person name="Brzuszkiewicz E."/>
            <person name="Liesegang H."/>
            <person name="Wollherr A."/>
            <person name="Daniel R."/>
            <person name="Gottschalk G."/>
            <person name="Reva O."/>
            <person name="Kumwenda B."/>
            <person name="Srivastava M."/>
            <person name="Bricio C."/>
            <person name="Berenguer J."/>
            <person name="van Heerden E."/>
            <person name="Litthauer D."/>
        </authorList>
    </citation>
    <scope>NUCLEOTIDE SEQUENCE [LARGE SCALE GENOMIC DNA]</scope>
    <source>
        <strain evidence="10">ATCC 700910 / SA-01</strain>
    </source>
</reference>
<feature type="binding site" evidence="6">
    <location>
        <position position="67"/>
    </location>
    <ligand>
        <name>spermidine</name>
        <dbReference type="ChEBI" id="CHEBI:57834"/>
    </ligand>
</feature>
<dbReference type="AlphaFoldDB" id="E8PM05"/>
<dbReference type="Pfam" id="PF01564">
    <property type="entry name" value="Spermine_synth"/>
    <property type="match status" value="1"/>
</dbReference>
<dbReference type="NCBIfam" id="NF037959">
    <property type="entry name" value="MFS_SpdSyn"/>
    <property type="match status" value="1"/>
</dbReference>
<evidence type="ECO:0000256" key="1">
    <source>
        <dbReference type="ARBA" id="ARBA00007867"/>
    </source>
</evidence>
<dbReference type="EMBL" id="CP001962">
    <property type="protein sequence ID" value="ADW22424.1"/>
    <property type="molecule type" value="Genomic_DNA"/>
</dbReference>
<keyword evidence="4 6" id="KW-0620">Polyamine biosynthesis</keyword>
<proteinExistence type="inferred from homology"/>
<dbReference type="CDD" id="cd02440">
    <property type="entry name" value="AdoMet_MTases"/>
    <property type="match status" value="1"/>
</dbReference>
<evidence type="ECO:0000256" key="2">
    <source>
        <dbReference type="ARBA" id="ARBA00022490"/>
    </source>
</evidence>
<comment type="similarity">
    <text evidence="1 6">Belongs to the spermidine/spermine synthase family.</text>
</comment>
<evidence type="ECO:0000313" key="10">
    <source>
        <dbReference type="Proteomes" id="UP000008087"/>
    </source>
</evidence>
<organism evidence="9 10">
    <name type="scientific">Thermus scotoductus (strain ATCC 700910 / SA-01)</name>
    <dbReference type="NCBI Taxonomy" id="743525"/>
    <lineage>
        <taxon>Bacteria</taxon>
        <taxon>Thermotogati</taxon>
        <taxon>Deinococcota</taxon>
        <taxon>Deinococci</taxon>
        <taxon>Thermales</taxon>
        <taxon>Thermaceae</taxon>
        <taxon>Thermus</taxon>
    </lineage>
</organism>
<dbReference type="GO" id="GO:0004766">
    <property type="term" value="F:spermidine synthase activity"/>
    <property type="evidence" value="ECO:0007669"/>
    <property type="project" value="UniProtKB-UniRule"/>
</dbReference>
<protein>
    <recommendedName>
        <fullName evidence="6">Polyamine aminopropyltransferase</fullName>
    </recommendedName>
    <alternativeName>
        <fullName evidence="6">Putrescine aminopropyltransferase</fullName>
        <shortName evidence="6">PAPT</shortName>
    </alternativeName>
    <alternativeName>
        <fullName evidence="6">Spermidine synthase</fullName>
        <shortName evidence="6">SPDS</shortName>
        <shortName evidence="6">SPDSY</shortName>
        <ecNumber evidence="6">2.5.1.16</ecNumber>
    </alternativeName>
</protein>
<evidence type="ECO:0000256" key="3">
    <source>
        <dbReference type="ARBA" id="ARBA00022679"/>
    </source>
</evidence>
<sequence length="317" mass="36361">MKLWTTACTFFEHITPYETMVRRMERVIASGRTKYQDYFLFETKGFGKVLVLDKDVQSTERDEYVYHETLVHPAMLSHPEPRTVLIVGGGEGATLREVLKHPTVERAVMVDIDGELVEVAKRHMPEWHQGAFEDSRTVLIIDDARAYLERTQDTYDVIIIDLTDPVGEDNPARLLYTVEFYRLVKAHLNPGGIMGMQAGMIMLTHHRVHPVVHRTVREAFRYVRSYKNHIPGFFLNFGFLLASDAFDPAAFSEGVIEARIRERQLALRHLSAPYLEAMFVLPKDIQEAVETETMVSTDANPFYLTPEGEARQSPYRG</sequence>
<dbReference type="KEGG" id="tsc:TSC_c18100"/>
<comment type="caution">
    <text evidence="6">Lacks conserved residue(s) required for the propagation of feature annotation.</text>
</comment>
<keyword evidence="2" id="KW-0963">Cytoplasm</keyword>
<keyword evidence="6" id="KW-0745">Spermidine biosynthesis</keyword>